<dbReference type="PANTHER" id="PTHR32089:SF112">
    <property type="entry name" value="LYSOZYME-LIKE PROTEIN-RELATED"/>
    <property type="match status" value="1"/>
</dbReference>
<reference evidence="12 13" key="1">
    <citation type="submission" date="2018-07" db="EMBL/GenBank/DDBJ databases">
        <title>Genomic Encyclopedia of Type Strains, Phase IV (KMG-IV): sequencing the most valuable type-strain genomes for metagenomic binning, comparative biology and taxonomic classification.</title>
        <authorList>
            <person name="Goeker M."/>
        </authorList>
    </citation>
    <scope>NUCLEOTIDE SEQUENCE [LARGE SCALE GENOMIC DNA]</scope>
    <source>
        <strain evidence="12 13">DSM 27016</strain>
    </source>
</reference>
<dbReference type="SMART" id="SM00283">
    <property type="entry name" value="MA"/>
    <property type="match status" value="1"/>
</dbReference>
<dbReference type="SUPFAM" id="SSF58104">
    <property type="entry name" value="Methyl-accepting chemotaxis protein (MCP) signaling domain"/>
    <property type="match status" value="1"/>
</dbReference>
<dbReference type="SUPFAM" id="SSF103190">
    <property type="entry name" value="Sensory domain-like"/>
    <property type="match status" value="1"/>
</dbReference>
<comment type="subcellular location">
    <subcellularLocation>
        <location evidence="1">Cell membrane</location>
        <topology evidence="1">Multi-pass membrane protein</topology>
    </subcellularLocation>
</comment>
<dbReference type="GO" id="GO:0004888">
    <property type="term" value="F:transmembrane signaling receptor activity"/>
    <property type="evidence" value="ECO:0007669"/>
    <property type="project" value="InterPro"/>
</dbReference>
<dbReference type="InterPro" id="IPR033463">
    <property type="entry name" value="sCache_3"/>
</dbReference>
<name>A0A369AY08_9FIRM</name>
<keyword evidence="6 8" id="KW-0807">Transducer</keyword>
<dbReference type="Proteomes" id="UP000253034">
    <property type="component" value="Unassembled WGS sequence"/>
</dbReference>
<feature type="domain" description="HAMP" evidence="11">
    <location>
        <begin position="205"/>
        <end position="257"/>
    </location>
</feature>
<feature type="domain" description="Methyl-accepting transducer" evidence="10">
    <location>
        <begin position="276"/>
        <end position="533"/>
    </location>
</feature>
<dbReference type="PROSITE" id="PS50885">
    <property type="entry name" value="HAMP"/>
    <property type="match status" value="1"/>
</dbReference>
<dbReference type="Pfam" id="PF00015">
    <property type="entry name" value="MCPsignal"/>
    <property type="match status" value="1"/>
</dbReference>
<accession>A0A369AY08</accession>
<sequence length="562" mass="60507">MKLKLRAKLLLLFLSVMLAFGGILFFEVNMQVSKMANIDIMERLDGNLLLGMSLIDQTYKGDWEIKDGKLYKGENLVSGDTFIVDEMKDKAYAASSIFMGDIRVSTNVIAEDGSRALGSKLSPEVVQTVLREGQDFVGEADVIGELHQCKYVPLKNSSGEVIGVWSVAVKKSDINERISDINFTIGMFTLIAEIIGAIILIIFSNRIVKNVNYILFALKDIAKGNLKRRVSLKVRDEIGVIGDNLNLMADDISGLISKIKEMSLAVASSSQQMLASSEEVSKVSEQVATAVGEIAKGATEQALSIERGSSGIQEIVYGLDKIVQDMEDAEQVTDKALYAVNEGEKSVSLQETKMHENAEVSANVASAMDELSRRSHEIGEILEVIRGIAGQTNLLALNAAIEAARAGEAGKGFAVVADEIRQLAEQSALSVKKIDDIIKQVQSGVEMAVSQIRKSEEMSEEQGRALLDTVKSFKDILKAVNLIAEKVKFVAGASESLSQNAKEAGDNITGIASVAEETAAGTEEVAASTEEQASISNQIALSAEDLARLASSLQSSAEKFLV</sequence>
<dbReference type="EMBL" id="QPJT01000018">
    <property type="protein sequence ID" value="RCX13198.1"/>
    <property type="molecule type" value="Genomic_DNA"/>
</dbReference>
<dbReference type="GO" id="GO:0007165">
    <property type="term" value="P:signal transduction"/>
    <property type="evidence" value="ECO:0007669"/>
    <property type="project" value="UniProtKB-KW"/>
</dbReference>
<evidence type="ECO:0000256" key="9">
    <source>
        <dbReference type="SAM" id="Phobius"/>
    </source>
</evidence>
<keyword evidence="4 9" id="KW-1133">Transmembrane helix</keyword>
<comment type="caution">
    <text evidence="12">The sequence shown here is derived from an EMBL/GenBank/DDBJ whole genome shotgun (WGS) entry which is preliminary data.</text>
</comment>
<organism evidence="12 13">
    <name type="scientific">Anaerobacterium chartisolvens</name>
    <dbReference type="NCBI Taxonomy" id="1297424"/>
    <lineage>
        <taxon>Bacteria</taxon>
        <taxon>Bacillati</taxon>
        <taxon>Bacillota</taxon>
        <taxon>Clostridia</taxon>
        <taxon>Eubacteriales</taxon>
        <taxon>Oscillospiraceae</taxon>
        <taxon>Anaerobacterium</taxon>
    </lineage>
</organism>
<evidence type="ECO:0000256" key="4">
    <source>
        <dbReference type="ARBA" id="ARBA00022989"/>
    </source>
</evidence>
<evidence type="ECO:0000256" key="5">
    <source>
        <dbReference type="ARBA" id="ARBA00023136"/>
    </source>
</evidence>
<evidence type="ECO:0000256" key="2">
    <source>
        <dbReference type="ARBA" id="ARBA00022475"/>
    </source>
</evidence>
<dbReference type="PRINTS" id="PR00260">
    <property type="entry name" value="CHEMTRNSDUCR"/>
</dbReference>
<keyword evidence="3 9" id="KW-0812">Transmembrane</keyword>
<evidence type="ECO:0000313" key="13">
    <source>
        <dbReference type="Proteomes" id="UP000253034"/>
    </source>
</evidence>
<dbReference type="Pfam" id="PF00672">
    <property type="entry name" value="HAMP"/>
    <property type="match status" value="1"/>
</dbReference>
<dbReference type="InterPro" id="IPR029151">
    <property type="entry name" value="Sensor-like_sf"/>
</dbReference>
<keyword evidence="2" id="KW-1003">Cell membrane</keyword>
<dbReference type="PANTHER" id="PTHR32089">
    <property type="entry name" value="METHYL-ACCEPTING CHEMOTAXIS PROTEIN MCPB"/>
    <property type="match status" value="1"/>
</dbReference>
<dbReference type="InterPro" id="IPR004090">
    <property type="entry name" value="Chemotax_Me-accpt_rcpt"/>
</dbReference>
<evidence type="ECO:0000313" key="12">
    <source>
        <dbReference type="EMBL" id="RCX13198.1"/>
    </source>
</evidence>
<keyword evidence="5 9" id="KW-0472">Membrane</keyword>
<dbReference type="AlphaFoldDB" id="A0A369AY08"/>
<dbReference type="PROSITE" id="PS50111">
    <property type="entry name" value="CHEMOTAXIS_TRANSDUC_2"/>
    <property type="match status" value="1"/>
</dbReference>
<evidence type="ECO:0000256" key="8">
    <source>
        <dbReference type="PROSITE-ProRule" id="PRU00284"/>
    </source>
</evidence>
<evidence type="ECO:0000259" key="11">
    <source>
        <dbReference type="PROSITE" id="PS50885"/>
    </source>
</evidence>
<evidence type="ECO:0000256" key="1">
    <source>
        <dbReference type="ARBA" id="ARBA00004651"/>
    </source>
</evidence>
<dbReference type="InterPro" id="IPR004089">
    <property type="entry name" value="MCPsignal_dom"/>
</dbReference>
<dbReference type="RefSeq" id="WP_114298619.1">
    <property type="nucleotide sequence ID" value="NZ_QPJT01000018.1"/>
</dbReference>
<dbReference type="Pfam" id="PF17202">
    <property type="entry name" value="sCache_3_3"/>
    <property type="match status" value="1"/>
</dbReference>
<dbReference type="CDD" id="cd06225">
    <property type="entry name" value="HAMP"/>
    <property type="match status" value="1"/>
</dbReference>
<dbReference type="Gene3D" id="1.10.287.950">
    <property type="entry name" value="Methyl-accepting chemotaxis protein"/>
    <property type="match status" value="1"/>
</dbReference>
<evidence type="ECO:0000256" key="6">
    <source>
        <dbReference type="ARBA" id="ARBA00023224"/>
    </source>
</evidence>
<protein>
    <submittedName>
        <fullName evidence="12">Methyl-accepting chemotaxis protein</fullName>
    </submittedName>
</protein>
<dbReference type="GO" id="GO:0006935">
    <property type="term" value="P:chemotaxis"/>
    <property type="evidence" value="ECO:0007669"/>
    <property type="project" value="InterPro"/>
</dbReference>
<evidence type="ECO:0000259" key="10">
    <source>
        <dbReference type="PROSITE" id="PS50111"/>
    </source>
</evidence>
<feature type="transmembrane region" description="Helical" evidence="9">
    <location>
        <begin position="181"/>
        <end position="203"/>
    </location>
</feature>
<dbReference type="GO" id="GO:0005886">
    <property type="term" value="C:plasma membrane"/>
    <property type="evidence" value="ECO:0007669"/>
    <property type="project" value="UniProtKB-SubCell"/>
</dbReference>
<proteinExistence type="inferred from homology"/>
<dbReference type="InterPro" id="IPR003660">
    <property type="entry name" value="HAMP_dom"/>
</dbReference>
<dbReference type="SMART" id="SM00304">
    <property type="entry name" value="HAMP"/>
    <property type="match status" value="1"/>
</dbReference>
<evidence type="ECO:0000256" key="7">
    <source>
        <dbReference type="ARBA" id="ARBA00029447"/>
    </source>
</evidence>
<dbReference type="OrthoDB" id="9814363at2"/>
<comment type="similarity">
    <text evidence="7">Belongs to the methyl-accepting chemotaxis (MCP) protein family.</text>
</comment>
<gene>
    <name evidence="12" type="ORF">DFR58_11815</name>
</gene>
<keyword evidence="13" id="KW-1185">Reference proteome</keyword>
<evidence type="ECO:0000256" key="3">
    <source>
        <dbReference type="ARBA" id="ARBA00022692"/>
    </source>
</evidence>